<dbReference type="Proteomes" id="UP000279236">
    <property type="component" value="Unassembled WGS sequence"/>
</dbReference>
<accession>A0A427Y1H1</accession>
<comment type="caution">
    <text evidence="2">The sequence shown here is derived from an EMBL/GenBank/DDBJ whole genome shotgun (WGS) entry which is preliminary data.</text>
</comment>
<evidence type="ECO:0000313" key="2">
    <source>
        <dbReference type="EMBL" id="RSH85004.1"/>
    </source>
</evidence>
<evidence type="ECO:0000313" key="3">
    <source>
        <dbReference type="Proteomes" id="UP000279236"/>
    </source>
</evidence>
<dbReference type="GeneID" id="39591125"/>
<dbReference type="AlphaFoldDB" id="A0A427Y1H1"/>
<evidence type="ECO:0000256" key="1">
    <source>
        <dbReference type="SAM" id="MobiDB-lite"/>
    </source>
</evidence>
<feature type="region of interest" description="Disordered" evidence="1">
    <location>
        <begin position="1"/>
        <end position="38"/>
    </location>
</feature>
<keyword evidence="3" id="KW-1185">Reference proteome</keyword>
<reference evidence="2 3" key="1">
    <citation type="submission" date="2018-11" db="EMBL/GenBank/DDBJ databases">
        <title>Genome sequence of Apiotrichum porosum DSM 27194.</title>
        <authorList>
            <person name="Aliyu H."/>
            <person name="Gorte O."/>
            <person name="Ochsenreither K."/>
        </authorList>
    </citation>
    <scope>NUCLEOTIDE SEQUENCE [LARGE SCALE GENOMIC DNA]</scope>
    <source>
        <strain evidence="2 3">DSM 27194</strain>
    </source>
</reference>
<name>A0A427Y1H1_9TREE</name>
<sequence length="113" mass="11273">MSGGTPEGPSANAGDPHSGPLGLRPTPAEPWTAELGASASQVLVGHQVPGSTNQSRNAPAAPHLDLCVSAIDPTVGVHFTAARRSTRLGCDGNVDGNGGPRAALACFRPVSSL</sequence>
<protein>
    <submittedName>
        <fullName evidence="2">Uncharacterized protein</fullName>
    </submittedName>
</protein>
<proteinExistence type="predicted"/>
<organism evidence="2 3">
    <name type="scientific">Apiotrichum porosum</name>
    <dbReference type="NCBI Taxonomy" id="105984"/>
    <lineage>
        <taxon>Eukaryota</taxon>
        <taxon>Fungi</taxon>
        <taxon>Dikarya</taxon>
        <taxon>Basidiomycota</taxon>
        <taxon>Agaricomycotina</taxon>
        <taxon>Tremellomycetes</taxon>
        <taxon>Trichosporonales</taxon>
        <taxon>Trichosporonaceae</taxon>
        <taxon>Apiotrichum</taxon>
    </lineage>
</organism>
<gene>
    <name evidence="2" type="ORF">EHS24_006582</name>
</gene>
<dbReference type="EMBL" id="RSCE01000003">
    <property type="protein sequence ID" value="RSH85004.1"/>
    <property type="molecule type" value="Genomic_DNA"/>
</dbReference>
<dbReference type="RefSeq" id="XP_028478452.1">
    <property type="nucleotide sequence ID" value="XM_028622000.1"/>
</dbReference>